<dbReference type="PATRIC" id="fig|44252.3.peg.5447"/>
<organism evidence="2 3">
    <name type="scientific">Paenibacillus macerans</name>
    <name type="common">Bacillus macerans</name>
    <dbReference type="NCBI Taxonomy" id="44252"/>
    <lineage>
        <taxon>Bacteria</taxon>
        <taxon>Bacillati</taxon>
        <taxon>Bacillota</taxon>
        <taxon>Bacilli</taxon>
        <taxon>Bacillales</taxon>
        <taxon>Paenibacillaceae</taxon>
        <taxon>Paenibacillus</taxon>
    </lineage>
</organism>
<dbReference type="STRING" id="44252.DJ90_1161"/>
<feature type="transmembrane region" description="Helical" evidence="1">
    <location>
        <begin position="6"/>
        <end position="27"/>
    </location>
</feature>
<keyword evidence="3" id="KW-1185">Reference proteome</keyword>
<dbReference type="Proteomes" id="UP000029278">
    <property type="component" value="Unassembled WGS sequence"/>
</dbReference>
<keyword evidence="1" id="KW-1133">Transmembrane helix</keyword>
<sequence length="231" mass="24685">MNPKNTLQRLAGVSILFGGLLMLAATLMHPPATNPWAGNEALAMVDKMRTYWQWDHALMLTAVLLWLGGWSAAAGMYQEKAAAGLASGLFVSGLTIWMLILAMEMTVTPVLSGQWARVAGSGADAIGVGLFAFGIMAGDLAMLLAWLGICLLGGVWLGLKDRAPMGQLMSWIGIAAGIWGAIGIPAALLLPDWSLVLLPLTAGPVFVWTLVAGWMMARKNRSGRFEHKREL</sequence>
<dbReference type="HOGENOM" id="CLU_1292285_0_0_9"/>
<dbReference type="OrthoDB" id="2631873at2"/>
<dbReference type="RefSeq" id="WP_036618332.1">
    <property type="nucleotide sequence ID" value="NZ_BGML01000004.1"/>
</dbReference>
<dbReference type="AlphaFoldDB" id="A0A090Y772"/>
<evidence type="ECO:0000313" key="2">
    <source>
        <dbReference type="EMBL" id="KFM94573.1"/>
    </source>
</evidence>
<reference evidence="2 3" key="1">
    <citation type="submission" date="2014-04" db="EMBL/GenBank/DDBJ databases">
        <authorList>
            <person name="Bishop-Lilly K.A."/>
            <person name="Broomall S.M."/>
            <person name="Chain P.S."/>
            <person name="Chertkov O."/>
            <person name="Coyne S.R."/>
            <person name="Daligault H.E."/>
            <person name="Davenport K.W."/>
            <person name="Erkkila T."/>
            <person name="Frey K.G."/>
            <person name="Gibbons H.S."/>
            <person name="Gu W."/>
            <person name="Jaissle J."/>
            <person name="Johnson S.L."/>
            <person name="Koroleva G.I."/>
            <person name="Ladner J.T."/>
            <person name="Lo C.-C."/>
            <person name="Minogue T.D."/>
            <person name="Munk C."/>
            <person name="Palacios G.F."/>
            <person name="Redden C.L."/>
            <person name="Rosenzweig C.N."/>
            <person name="Scholz M.B."/>
            <person name="Teshima H."/>
            <person name="Xu Y."/>
        </authorList>
    </citation>
    <scope>NUCLEOTIDE SEQUENCE [LARGE SCALE GENOMIC DNA]</scope>
    <source>
        <strain evidence="2 3">8244</strain>
    </source>
</reference>
<evidence type="ECO:0000313" key="3">
    <source>
        <dbReference type="Proteomes" id="UP000029278"/>
    </source>
</evidence>
<name>A0A090Y772_PAEMA</name>
<evidence type="ECO:0000256" key="1">
    <source>
        <dbReference type="SAM" id="Phobius"/>
    </source>
</evidence>
<dbReference type="EMBL" id="JMQA01000047">
    <property type="protein sequence ID" value="KFM94573.1"/>
    <property type="molecule type" value="Genomic_DNA"/>
</dbReference>
<keyword evidence="1" id="KW-0472">Membrane</keyword>
<dbReference type="GeneID" id="77010546"/>
<feature type="transmembrane region" description="Helical" evidence="1">
    <location>
        <begin position="83"/>
        <end position="103"/>
    </location>
</feature>
<feature type="transmembrane region" description="Helical" evidence="1">
    <location>
        <begin position="196"/>
        <end position="217"/>
    </location>
</feature>
<keyword evidence="1" id="KW-0812">Transmembrane</keyword>
<feature type="transmembrane region" description="Helical" evidence="1">
    <location>
        <begin position="141"/>
        <end position="159"/>
    </location>
</feature>
<accession>A0A090Y772</accession>
<comment type="caution">
    <text evidence="2">The sequence shown here is derived from an EMBL/GenBank/DDBJ whole genome shotgun (WGS) entry which is preliminary data.</text>
</comment>
<proteinExistence type="predicted"/>
<gene>
    <name evidence="2" type="ORF">DJ90_1161</name>
</gene>
<feature type="transmembrane region" description="Helical" evidence="1">
    <location>
        <begin position="171"/>
        <end position="190"/>
    </location>
</feature>
<feature type="transmembrane region" description="Helical" evidence="1">
    <location>
        <begin position="57"/>
        <end position="77"/>
    </location>
</feature>
<protein>
    <submittedName>
        <fullName evidence="2">Putative membrane protein</fullName>
    </submittedName>
</protein>